<feature type="non-terminal residue" evidence="1">
    <location>
        <position position="1"/>
    </location>
</feature>
<evidence type="ECO:0000313" key="2">
    <source>
        <dbReference type="Proteomes" id="UP000837857"/>
    </source>
</evidence>
<dbReference type="EMBL" id="OW152819">
    <property type="protein sequence ID" value="CAH2074734.1"/>
    <property type="molecule type" value="Genomic_DNA"/>
</dbReference>
<organism evidence="1 2">
    <name type="scientific">Iphiclides podalirius</name>
    <name type="common">scarce swallowtail</name>
    <dbReference type="NCBI Taxonomy" id="110791"/>
    <lineage>
        <taxon>Eukaryota</taxon>
        <taxon>Metazoa</taxon>
        <taxon>Ecdysozoa</taxon>
        <taxon>Arthropoda</taxon>
        <taxon>Hexapoda</taxon>
        <taxon>Insecta</taxon>
        <taxon>Pterygota</taxon>
        <taxon>Neoptera</taxon>
        <taxon>Endopterygota</taxon>
        <taxon>Lepidoptera</taxon>
        <taxon>Glossata</taxon>
        <taxon>Ditrysia</taxon>
        <taxon>Papilionoidea</taxon>
        <taxon>Papilionidae</taxon>
        <taxon>Papilioninae</taxon>
        <taxon>Iphiclides</taxon>
    </lineage>
</organism>
<protein>
    <submittedName>
        <fullName evidence="1">Uncharacterized protein</fullName>
    </submittedName>
</protein>
<gene>
    <name evidence="1" type="ORF">IPOD504_LOCUS16220</name>
</gene>
<sequence>MLCQEADYTLDDSFWNEESPVGEVERLLREYRQNQELVRNIGAHYYQIIYPVQLRHHEKMGISTREVNTMKGRIYNTDQQQGTRSRARISPRHALVFQVAALLGRTEEAISADRYKLLRELQMGHAWLRACIQIAAPDCASQLRRLISSHVYRSELKCLTVVTCSRTLGASDSIIFSSSLPSRMISRMVSRNAVEAAALAGTSSGALEWSAPNLPTEFIRFAH</sequence>
<name>A0ABN8J278_9NEOP</name>
<reference evidence="1" key="1">
    <citation type="submission" date="2022-03" db="EMBL/GenBank/DDBJ databases">
        <authorList>
            <person name="Martin H S."/>
        </authorList>
    </citation>
    <scope>NUCLEOTIDE SEQUENCE</scope>
</reference>
<dbReference type="Proteomes" id="UP000837857">
    <property type="component" value="Chromosome 7"/>
</dbReference>
<accession>A0ABN8J278</accession>
<evidence type="ECO:0000313" key="1">
    <source>
        <dbReference type="EMBL" id="CAH2074734.1"/>
    </source>
</evidence>
<proteinExistence type="predicted"/>
<keyword evidence="2" id="KW-1185">Reference proteome</keyword>